<dbReference type="Gene3D" id="3.30.930.10">
    <property type="entry name" value="Bira Bifunctional Protein, Domain 2"/>
    <property type="match status" value="1"/>
</dbReference>
<dbReference type="InterPro" id="IPR020581">
    <property type="entry name" value="GDC_P"/>
</dbReference>
<dbReference type="InterPro" id="IPR049315">
    <property type="entry name" value="GDC-P_N"/>
</dbReference>
<dbReference type="EMBL" id="CAMXCT010000001">
    <property type="protein sequence ID" value="CAI3971791.1"/>
    <property type="molecule type" value="Genomic_DNA"/>
</dbReference>
<dbReference type="CDD" id="cd06171">
    <property type="entry name" value="Sigma70_r4"/>
    <property type="match status" value="1"/>
</dbReference>
<dbReference type="HAMAP" id="MF_00712">
    <property type="entry name" value="GcvPA"/>
    <property type="match status" value="1"/>
</dbReference>
<dbReference type="InterPro" id="IPR015424">
    <property type="entry name" value="PyrdxlP-dep_Trfase"/>
</dbReference>
<dbReference type="PANTHER" id="PTHR42806">
    <property type="entry name" value="GLYCINE CLEAVAGE SYSTEM P-PROTEIN"/>
    <property type="match status" value="1"/>
</dbReference>
<comment type="catalytic activity">
    <reaction evidence="5">
        <text>N(6)-[(R)-lipoyl]-L-lysyl-[glycine-cleavage complex H protein] + glycine + H(+) = N(6)-[(R)-S(8)-aminomethyldihydrolipoyl]-L-lysyl-[glycine-cleavage complex H protein] + CO2</text>
        <dbReference type="Rhea" id="RHEA:24304"/>
        <dbReference type="Rhea" id="RHEA-COMP:10494"/>
        <dbReference type="Rhea" id="RHEA-COMP:10495"/>
        <dbReference type="ChEBI" id="CHEBI:15378"/>
        <dbReference type="ChEBI" id="CHEBI:16526"/>
        <dbReference type="ChEBI" id="CHEBI:57305"/>
        <dbReference type="ChEBI" id="CHEBI:83099"/>
        <dbReference type="ChEBI" id="CHEBI:83143"/>
        <dbReference type="EC" id="1.4.4.2"/>
    </reaction>
</comment>
<dbReference type="Gene3D" id="1.25.10.10">
    <property type="entry name" value="Leucine-rich Repeat Variant"/>
    <property type="match status" value="1"/>
</dbReference>
<evidence type="ECO:0000313" key="12">
    <source>
        <dbReference type="Proteomes" id="UP001152797"/>
    </source>
</evidence>
<feature type="region of interest" description="Disordered" evidence="6">
    <location>
        <begin position="2892"/>
        <end position="2919"/>
    </location>
</feature>
<dbReference type="InterPro" id="IPR045864">
    <property type="entry name" value="aa-tRNA-synth_II/BPL/LPL"/>
</dbReference>
<feature type="compositionally biased region" description="Basic residues" evidence="6">
    <location>
        <begin position="2806"/>
        <end position="2818"/>
    </location>
</feature>
<dbReference type="FunFam" id="3.90.1150.10:FF:000014">
    <property type="entry name" value="Probable glycine dehydrogenase (decarboxylating) subunit 2"/>
    <property type="match status" value="1"/>
</dbReference>
<dbReference type="InterPro" id="IPR021787">
    <property type="entry name" value="DUF3352"/>
</dbReference>
<dbReference type="Pfam" id="PF08281">
    <property type="entry name" value="Sigma70_r4_2"/>
    <property type="match status" value="1"/>
</dbReference>
<proteinExistence type="inferred from homology"/>
<feature type="region of interest" description="Disordered" evidence="6">
    <location>
        <begin position="1607"/>
        <end position="1659"/>
    </location>
</feature>
<evidence type="ECO:0000256" key="7">
    <source>
        <dbReference type="SAM" id="Phobius"/>
    </source>
</evidence>
<evidence type="ECO:0000313" key="11">
    <source>
        <dbReference type="EMBL" id="CAL1125166.1"/>
    </source>
</evidence>
<dbReference type="Gene3D" id="2.60.200.20">
    <property type="match status" value="1"/>
</dbReference>
<dbReference type="HAMAP" id="MF_00713">
    <property type="entry name" value="GcvPB"/>
    <property type="match status" value="1"/>
</dbReference>
<dbReference type="InterPro" id="IPR023012">
    <property type="entry name" value="GcvPB"/>
</dbReference>
<dbReference type="PROSITE" id="PS51733">
    <property type="entry name" value="BPL_LPL_CATALYTIC"/>
    <property type="match status" value="1"/>
</dbReference>
<dbReference type="GO" id="GO:0006352">
    <property type="term" value="P:DNA-templated transcription initiation"/>
    <property type="evidence" value="ECO:0007669"/>
    <property type="project" value="InterPro"/>
</dbReference>
<dbReference type="Pfam" id="PF21478">
    <property type="entry name" value="GcvP2_C"/>
    <property type="match status" value="1"/>
</dbReference>
<dbReference type="PROSITE" id="PS01063">
    <property type="entry name" value="SIGMA70_ECF"/>
    <property type="match status" value="1"/>
</dbReference>
<dbReference type="EMBL" id="CAMXCT030000001">
    <property type="protein sequence ID" value="CAL4759103.1"/>
    <property type="molecule type" value="Genomic_DNA"/>
</dbReference>
<dbReference type="InterPro" id="IPR000253">
    <property type="entry name" value="FHA_dom"/>
</dbReference>
<dbReference type="Gene3D" id="6.20.440.10">
    <property type="match status" value="1"/>
</dbReference>
<dbReference type="InterPro" id="IPR014284">
    <property type="entry name" value="RNA_pol_sigma-70_dom"/>
</dbReference>
<feature type="domain" description="FHA" evidence="8">
    <location>
        <begin position="1459"/>
        <end position="1508"/>
    </location>
</feature>
<dbReference type="Gene3D" id="3.40.640.10">
    <property type="entry name" value="Type I PLP-dependent aspartate aminotransferase-like (Major domain)"/>
    <property type="match status" value="2"/>
</dbReference>
<dbReference type="Pfam" id="PF21948">
    <property type="entry name" value="LplA-B_cat"/>
    <property type="match status" value="1"/>
</dbReference>
<reference evidence="11" key="2">
    <citation type="submission" date="2024-04" db="EMBL/GenBank/DDBJ databases">
        <authorList>
            <person name="Chen Y."/>
            <person name="Shah S."/>
            <person name="Dougan E. K."/>
            <person name="Thang M."/>
            <person name="Chan C."/>
        </authorList>
    </citation>
    <scope>NUCLEOTIDE SEQUENCE [LARGE SCALE GENOMIC DNA]</scope>
</reference>
<dbReference type="SUPFAM" id="SSF88659">
    <property type="entry name" value="Sigma3 and sigma4 domains of RNA polymerase sigma factors"/>
    <property type="match status" value="1"/>
</dbReference>
<dbReference type="InterPro" id="IPR007627">
    <property type="entry name" value="RNA_pol_sigma70_r2"/>
</dbReference>
<keyword evidence="12" id="KW-1185">Reference proteome</keyword>
<protein>
    <recommendedName>
        <fullName evidence="2">glycine dehydrogenase (aminomethyl-transferring)</fullName>
        <ecNumber evidence="2">1.4.4.2</ecNumber>
    </recommendedName>
</protein>
<evidence type="ECO:0000259" key="8">
    <source>
        <dbReference type="PROSITE" id="PS50006"/>
    </source>
</evidence>
<dbReference type="InterPro" id="IPR011989">
    <property type="entry name" value="ARM-like"/>
</dbReference>
<evidence type="ECO:0000256" key="2">
    <source>
        <dbReference type="ARBA" id="ARBA00012134"/>
    </source>
</evidence>
<dbReference type="GO" id="GO:0019464">
    <property type="term" value="P:glycine decarboxylation via glycine cleavage system"/>
    <property type="evidence" value="ECO:0007669"/>
    <property type="project" value="InterPro"/>
</dbReference>
<comment type="cofactor">
    <cofactor evidence="1">
        <name>pyridoxal 5'-phosphate</name>
        <dbReference type="ChEBI" id="CHEBI:597326"/>
    </cofactor>
</comment>
<evidence type="ECO:0000256" key="6">
    <source>
        <dbReference type="SAM" id="MobiDB-lite"/>
    </source>
</evidence>
<dbReference type="Gene3D" id="1.10.1740.10">
    <property type="match status" value="1"/>
</dbReference>
<dbReference type="GO" id="GO:0006357">
    <property type="term" value="P:regulation of transcription by RNA polymerase II"/>
    <property type="evidence" value="ECO:0007669"/>
    <property type="project" value="UniProtKB-ARBA"/>
</dbReference>
<dbReference type="SUPFAM" id="SSF53383">
    <property type="entry name" value="PLP-dependent transferases"/>
    <property type="match status" value="2"/>
</dbReference>
<dbReference type="InterPro" id="IPR008984">
    <property type="entry name" value="SMAD_FHA_dom_sf"/>
</dbReference>
<sequence>MPFILNTPDNQKAMLKAIGVSSVDELFDMVPADLRLNRDLDLPPAMTEIELTRHMTALAAKNVSADQQVCFLGGGSYDHFIPAVVDNLAARGEFYTSYTPYQPEASQGNLQALFEYQTLISELTEMDVANASLYDGGSGAVEAVFMSMAATRREGRVVTTSSVHPEYREILKTYVTNLGVELVTVDTPTGAANVDEVAAQLDDKTACVLVQHPNFFGCLEEVEQLAEAAHNVGALLVVVVDPMSLGLLKRPGQYGADIVVAEGQSLGNPMAYGGPYLGILACREALVRKMPGRLAGQTVDRRGKRCWVLTLQTREQHIRREKATSNICTNQGLLALRASIYLALMGPQGMREMATHCLQKANYARGQLTAAGNLTAAFDRPVFKEFVVRDPDGQVDQLLAEAEQAGFAAGVPLGRWYPELADCFLVAVTEKRTQGEIDQLAACLSRAKGEMPAIDVPEEPLDALLPEGAVAEELPKLPELAEPDVVRHYTNLSTQNMSVDTHFYPLGSCTMKYNPKRNERLASLSGMAALHPYQSEASLQGLLQLLYELQDMLAEISGLHAVSLQPAAGAHGELTALMVAAAYFRDLGQERTKVLVPDSAHGTNPASATLAGMKAVTIKSTSAGTVDMADLDAKLDDQVAVLMITNPNTLGLFDRQIVEIAEKVHAAGGLIYLDGANMNAIMGITRPGDFGADMMHYNPHKTFSGPHGGGGPGAGPIAVRDFLAPFLPTPVVGKNDEGYFLEYDRPYSIGRVRSFFGNVGVLVRAYAYLVTHGPKGLREVSENAVLNANYLLSRVKHILPVPHGDRCMHEFVASAAKLKSESNISAMDIGKRLLDYGVHAPTVYFPLVVREAMMIEPTETESKETLDAFSEILFRITEESPEVLHEAPHSTPISRPDEVQAARNTVLKWTPGASGTRDAADYIDSWGEMGMYLPDQEQIRFFDEHFQTASAPLLRALEAPEHSIRMRAAYVIGELGTRAKDTGPHLLSRLREEPDNLVRMYIIDALNRVEFRSEEALAHLSEHFNSLCSLNVPPTADGSYPEVDEKIATAAALYRLADGDNKAAYLAFVMKWLEPPGAMNHGLLEGYWDRRWMAVNSLEFMPGATEAIPKLEAIRTEPDAKAWVEVHVPRVLVALRNGDALHRCRLIVDEACDGAWNMAVDEVLLGTSAERGEPCLRFYRWATPTVSLGYFQPLAQKQAHTTVANCLVVRRPTGGGAIVHDAELTYSFCVPRGHALAADAMTLYRAIHGSLLAALDDLSVQAELSEEDSGVSPEDEPFLCFQRRAKGDVLVRGTKIGGSAQRRPDAAILQHGSVLLHASPAAPELPGIAELTGRAIDPQELIDAWIPRIAERLGVSFEAEAYNKAEIDAANQLVESRYGQDAWLDTAIRYLCILAWAVWCIARCQPDPEDVGLRWGSVAVVGCDARIRRCGACLISARSNELRRSAIRGREIRLPGPKFIVGRADDCHLRPNSDLVSRHHCVVLVEDDFVSVRDFGSKNGTLVDNERVVGERELTNGCHLKIGPLEFDVQIAQAAEAKKKRPKVQSIKEAAARSAEGLSEADDVDISEWIDDGGETQPPTKTTPAPYSTDETQTIHDAGTEEINLGQTLMGAPGDSKPKNVSPDQPTREMKRDQEPEKKKTPGKLPPLPKSGMGDSGSAAADTLRKLFNRRMSRAYSAVAWAKFGSFPSWVVFGDSDEDEPLKASRNKQARAALLGLGLDGTDGHTRLTRGDNFVLYGGSDETHSVMQETVIKVNESLERRGKGLEEVSGKELRDIFYEATVSPVAEEVRDLVERCLAGDEPAMVELVDRFSGQVFGLCFRMLRQREDAEDITQETFVRVFKNLHRWDPERDFRPWLLAIAGNRCRSLLAQRVRRPRGQELVDEPSDGRADPQAARNIAEEVALALTHLREEYRQAFLLFHEQHLSYVEISEVLDCPVGTVKTWVFRARREMAQHLRSRGVVQEADPALVEHARQCGSCAEMLTATAEFLEGVRGLTVPAVDSKMSERVLAELKREKVGSTPHYVLYAAALVATAAALLVAAFILPGAPEGNVAVEQAAPSEVEVAMADPVDLDHQMVVKLIKDTRRNVDQIPSLLTGGSAQPSSAESNADREAATEVASSEAAGDEAPAERSRDGLDEITESVVGSFGFLLDVLEETDRQTVARRARERITSILLKGGMMRSSKAALAGCWGKLIAAFVLVVFFAASSVKAEAPESLVSLVPSDAGLCIELDNLAEHGEQFQSGQFFRRLENFPPVAEFTGEYSKPFKLILDRIANHLGETTESFLKKIFGQEVVLGAWPAADGGSIDDSPGLVLLKVKDADLLSRTIDLLSAGMYAEGEAPPKLVHAGSTYRMRRTGEGDEQKYVYMTALGNLGILTNSESVMLSVLELYSGEADDVEGIDSLELFRQARERVPRESTITVFTSPKQWNSQELLSEFVDEGLAPPGHELRHLLNAVWQASDYSITGVQLGEEVRLSGYLHVDQELLESSEKQVLASLQGDSTFLDRVPREAILAASGNVDFSALVKGMLAEDPDAEEGDLDAVRNLTRGMFLGLDLFDEVLPALGPQFGVYLVPQDTPESDVKVAPAWVAGVQTRSIPGRNGPSVSEALQNGLKTFMNLAAGFLKEQGQDPDEVRVTTTKVDGVDVTSLEGVKLWPEYVVATVAAVEDFVMLGTSRDAVVNSLRVKPEDSLGQCDRFRKAMAAGLERPSQVIYIDCQRMREVIENNGDAVLSAVVQTRRLDEDAARRSLEQLNGVIALADHLLAAVRFEDAGIAYGVTFTMDDAEDESQEEIAKKLSDEVKMDRRTKKDQRQKSRRTSNTAVAEDQRQGERRKKTPRRRQIDPTTCERDYTDDEVEFMRAMDLYKRTSGRMFPTCSEILEVVRDLGYVKQDASAAESSPAPLEGDASLTESSVGETI</sequence>
<dbReference type="SUPFAM" id="SSF88946">
    <property type="entry name" value="Sigma2 domain of RNA polymerase sigma factors"/>
    <property type="match status" value="1"/>
</dbReference>
<dbReference type="OrthoDB" id="6537869at2759"/>
<dbReference type="Pfam" id="PF02347">
    <property type="entry name" value="GDC-P"/>
    <property type="match status" value="1"/>
</dbReference>
<dbReference type="NCBIfam" id="TIGR02937">
    <property type="entry name" value="sigma70-ECF"/>
    <property type="match status" value="1"/>
</dbReference>
<dbReference type="Pfam" id="PF00266">
    <property type="entry name" value="Aminotran_5"/>
    <property type="match status" value="1"/>
</dbReference>
<dbReference type="SUPFAM" id="SSF55681">
    <property type="entry name" value="Class II aaRS and biotin synthetases"/>
    <property type="match status" value="1"/>
</dbReference>
<dbReference type="InterPro" id="IPR015422">
    <property type="entry name" value="PyrdxlP-dep_Trfase_small"/>
</dbReference>
<dbReference type="NCBIfam" id="NF003346">
    <property type="entry name" value="PRK04366.1"/>
    <property type="match status" value="1"/>
</dbReference>
<dbReference type="Pfam" id="PF11832">
    <property type="entry name" value="DUF3352"/>
    <property type="match status" value="1"/>
</dbReference>
<dbReference type="InterPro" id="IPR013324">
    <property type="entry name" value="RNA_pol_sigma_r3/r4-like"/>
</dbReference>
<evidence type="ECO:0000259" key="9">
    <source>
        <dbReference type="PROSITE" id="PS51733"/>
    </source>
</evidence>
<dbReference type="EMBL" id="CAMXCT020000001">
    <property type="protein sequence ID" value="CAL1125166.1"/>
    <property type="molecule type" value="Genomic_DNA"/>
</dbReference>
<dbReference type="Gene3D" id="3.90.1150.10">
    <property type="entry name" value="Aspartate Aminotransferase, domain 1"/>
    <property type="match status" value="2"/>
</dbReference>
<feature type="region of interest" description="Disordered" evidence="6">
    <location>
        <begin position="2797"/>
        <end position="2849"/>
    </location>
</feature>
<keyword evidence="7" id="KW-0472">Membrane</keyword>
<reference evidence="10" key="1">
    <citation type="submission" date="2022-10" db="EMBL/GenBank/DDBJ databases">
        <authorList>
            <person name="Chen Y."/>
            <person name="Dougan E. K."/>
            <person name="Chan C."/>
            <person name="Rhodes N."/>
            <person name="Thang M."/>
        </authorList>
    </citation>
    <scope>NUCLEOTIDE SEQUENCE</scope>
</reference>
<dbReference type="PROSITE" id="PS50006">
    <property type="entry name" value="FHA_DOMAIN"/>
    <property type="match status" value="1"/>
</dbReference>
<feature type="transmembrane region" description="Helical" evidence="7">
    <location>
        <begin position="2024"/>
        <end position="2045"/>
    </location>
</feature>
<dbReference type="CDD" id="cd00613">
    <property type="entry name" value="GDC-P"/>
    <property type="match status" value="2"/>
</dbReference>
<dbReference type="Pfam" id="PF04542">
    <property type="entry name" value="Sigma70_r2"/>
    <property type="match status" value="1"/>
</dbReference>
<dbReference type="PANTHER" id="PTHR42806:SF1">
    <property type="entry name" value="GLYCINE DEHYDROGENASE (DECARBOXYLATING)"/>
    <property type="match status" value="1"/>
</dbReference>
<dbReference type="SUPFAM" id="SSF49879">
    <property type="entry name" value="SMAD/FHA domain"/>
    <property type="match status" value="1"/>
</dbReference>
<dbReference type="NCBIfam" id="NF001696">
    <property type="entry name" value="PRK00451.1"/>
    <property type="match status" value="1"/>
</dbReference>
<evidence type="ECO:0000256" key="1">
    <source>
        <dbReference type="ARBA" id="ARBA00001933"/>
    </source>
</evidence>
<organism evidence="10">
    <name type="scientific">Cladocopium goreaui</name>
    <dbReference type="NCBI Taxonomy" id="2562237"/>
    <lineage>
        <taxon>Eukaryota</taxon>
        <taxon>Sar</taxon>
        <taxon>Alveolata</taxon>
        <taxon>Dinophyceae</taxon>
        <taxon>Suessiales</taxon>
        <taxon>Symbiodiniaceae</taxon>
        <taxon>Cladocopium</taxon>
    </lineage>
</organism>
<feature type="transmembrane region" description="Helical" evidence="7">
    <location>
        <begin position="2186"/>
        <end position="2207"/>
    </location>
</feature>
<dbReference type="SUPFAM" id="SSF48371">
    <property type="entry name" value="ARM repeat"/>
    <property type="match status" value="1"/>
</dbReference>
<comment type="caution">
    <text evidence="10">The sequence shown here is derived from an EMBL/GenBank/DDBJ whole genome shotgun (WGS) entry which is preliminary data.</text>
</comment>
<feature type="compositionally biased region" description="Polar residues" evidence="6">
    <location>
        <begin position="1577"/>
        <end position="1591"/>
    </location>
</feature>
<gene>
    <name evidence="10" type="ORF">C1SCF055_LOCUS381</name>
</gene>
<evidence type="ECO:0000256" key="4">
    <source>
        <dbReference type="ARBA" id="ARBA00023002"/>
    </source>
</evidence>
<dbReference type="GO" id="GO:0009116">
    <property type="term" value="P:nucleoside metabolic process"/>
    <property type="evidence" value="ECO:0007669"/>
    <property type="project" value="InterPro"/>
</dbReference>
<dbReference type="GO" id="GO:0004375">
    <property type="term" value="F:glycine dehydrogenase (decarboxylating) activity"/>
    <property type="evidence" value="ECO:0007669"/>
    <property type="project" value="UniProtKB-EC"/>
</dbReference>
<dbReference type="InterPro" id="IPR016024">
    <property type="entry name" value="ARM-type_fold"/>
</dbReference>
<evidence type="ECO:0000256" key="5">
    <source>
        <dbReference type="ARBA" id="ARBA00049026"/>
    </source>
</evidence>
<feature type="compositionally biased region" description="Polar residues" evidence="6">
    <location>
        <begin position="2097"/>
        <end position="2108"/>
    </location>
</feature>
<dbReference type="Gene3D" id="1.10.10.10">
    <property type="entry name" value="Winged helix-like DNA-binding domain superfamily/Winged helix DNA-binding domain"/>
    <property type="match status" value="1"/>
</dbReference>
<dbReference type="InterPro" id="IPR013325">
    <property type="entry name" value="RNA_pol_sigma_r2"/>
</dbReference>
<dbReference type="GO" id="GO:0003677">
    <property type="term" value="F:DNA binding"/>
    <property type="evidence" value="ECO:0007669"/>
    <property type="project" value="InterPro"/>
</dbReference>
<dbReference type="InterPro" id="IPR013249">
    <property type="entry name" value="RNA_pol_sigma70_r4_t2"/>
</dbReference>
<dbReference type="InterPro" id="IPR000192">
    <property type="entry name" value="Aminotrans_V_dom"/>
</dbReference>
<dbReference type="SMART" id="SM00240">
    <property type="entry name" value="FHA"/>
    <property type="match status" value="1"/>
</dbReference>
<evidence type="ECO:0000256" key="3">
    <source>
        <dbReference type="ARBA" id="ARBA00022898"/>
    </source>
</evidence>
<dbReference type="InterPro" id="IPR023010">
    <property type="entry name" value="GcvPA"/>
</dbReference>
<dbReference type="InterPro" id="IPR049316">
    <property type="entry name" value="GDC-P_C"/>
</dbReference>
<accession>A0A9P1BE98</accession>
<dbReference type="EC" id="1.4.4.2" evidence="2"/>
<dbReference type="CDD" id="cd00060">
    <property type="entry name" value="FHA"/>
    <property type="match status" value="1"/>
</dbReference>
<feature type="region of interest" description="Disordered" evidence="6">
    <location>
        <begin position="2093"/>
        <end position="2135"/>
    </location>
</feature>
<name>A0A9P1BE98_9DINO</name>
<dbReference type="GO" id="GO:0016987">
    <property type="term" value="F:sigma factor activity"/>
    <property type="evidence" value="ECO:0007669"/>
    <property type="project" value="InterPro"/>
</dbReference>
<dbReference type="InterPro" id="IPR000838">
    <property type="entry name" value="RNA_pol_sigma70_ECF_CS"/>
</dbReference>
<feature type="region of interest" description="Disordered" evidence="6">
    <location>
        <begin position="1538"/>
        <end position="1591"/>
    </location>
</feature>
<dbReference type="FunFam" id="3.40.640.10:FF:000224">
    <property type="entry name" value="Probable glycine dehydrogenase (decarboxylating) subunit 2"/>
    <property type="match status" value="1"/>
</dbReference>
<dbReference type="InterPro" id="IPR015421">
    <property type="entry name" value="PyrdxlP-dep_Trfase_major"/>
</dbReference>
<feature type="domain" description="BPL/LPL catalytic" evidence="9">
    <location>
        <begin position="1170"/>
        <end position="1357"/>
    </location>
</feature>
<keyword evidence="7" id="KW-0812">Transmembrane</keyword>
<feature type="compositionally biased region" description="Basic and acidic residues" evidence="6">
    <location>
        <begin position="1626"/>
        <end position="1640"/>
    </location>
</feature>
<dbReference type="Pfam" id="PF00498">
    <property type="entry name" value="FHA"/>
    <property type="match status" value="1"/>
</dbReference>
<evidence type="ECO:0000313" key="10">
    <source>
        <dbReference type="EMBL" id="CAI3971791.1"/>
    </source>
</evidence>
<feature type="compositionally biased region" description="Polar residues" evidence="6">
    <location>
        <begin position="2910"/>
        <end position="2919"/>
    </location>
</feature>
<dbReference type="Proteomes" id="UP001152797">
    <property type="component" value="Unassembled WGS sequence"/>
</dbReference>
<feature type="compositionally biased region" description="Low complexity" evidence="6">
    <location>
        <begin position="2894"/>
        <end position="2903"/>
    </location>
</feature>
<keyword evidence="4" id="KW-0560">Oxidoreductase</keyword>
<dbReference type="InterPro" id="IPR004143">
    <property type="entry name" value="BPL_LPL_catalytic"/>
</dbReference>
<keyword evidence="3" id="KW-0663">Pyridoxal phosphate</keyword>
<keyword evidence="7" id="KW-1133">Transmembrane helix</keyword>
<dbReference type="InterPro" id="IPR036388">
    <property type="entry name" value="WH-like_DNA-bd_sf"/>
</dbReference>
<feature type="compositionally biased region" description="Acidic residues" evidence="6">
    <location>
        <begin position="1559"/>
        <end position="1574"/>
    </location>
</feature>